<evidence type="ECO:0000256" key="8">
    <source>
        <dbReference type="ARBA" id="ARBA00023159"/>
    </source>
</evidence>
<evidence type="ECO:0000256" key="12">
    <source>
        <dbReference type="SAM" id="Phobius"/>
    </source>
</evidence>
<evidence type="ECO:0000256" key="11">
    <source>
        <dbReference type="SAM" id="MobiDB-lite"/>
    </source>
</evidence>
<keyword evidence="3 12" id="KW-0812">Transmembrane</keyword>
<sequence length="624" mass="69400">MAMLPMESLPLGFRFRPTDEELINHYLRLKINGRDSEVEVIPEVDVCKWEPWDLPGLSVIKTDDPEWFFFCPRDRKYPNGHRSNRATDAGYWKATGKDRTIKSRKSSPSGRSTHLIGMKKTLVFHKGRAPKGERTNWIVHEYRATEKDLDGTSPGQGAFVLCRLFRKPEEKADVSKYDEVDPTGLSPTTTKSSPDDTPLDLFQETSMPDLQVRTQQEGINMWLTDKSDHMIPNALVPVESCSSDAEDHSEGTATKVYPLLGGDSMFSESACGEIDNMVLSPFPSQIHTELGPYMDSPYADDFGNDHNGLHFQDGTSEQDVCLAELLEFIQNQDDYSCEESTSQKNSAVDSETPMPGHIPLLPQGYPGNSYLKDTRFYSGMDTDMTQSLVQMQMPLGPGQAQASIYDPEFRMIDRGAPCEDSVGQDASSFESIMGLINNLEESTNQMNPVNHGSELVGGTGIKIRTRKPQNQPSNENFVTQGTAPRRIRLQMEHSPVSVCCGHSGDVSSCSEEQEAQSTITEARGDTEHTATSDESVESHLLKLDKNSETSDVNGETTQESNSTRLRLRVKRDDEIGQCQMGSSLSLAAPAARRGSSFSSVYIVSVSLVIILFIIFIEIWKCPRF</sequence>
<keyword evidence="6" id="KW-0238">DNA-binding</keyword>
<evidence type="ECO:0000259" key="13">
    <source>
        <dbReference type="PROSITE" id="PS51005"/>
    </source>
</evidence>
<keyword evidence="10" id="KW-0539">Nucleus</keyword>
<dbReference type="PROSITE" id="PS51005">
    <property type="entry name" value="NAC"/>
    <property type="match status" value="1"/>
</dbReference>
<dbReference type="GO" id="GO:0016020">
    <property type="term" value="C:membrane"/>
    <property type="evidence" value="ECO:0007669"/>
    <property type="project" value="UniProtKB-SubCell"/>
</dbReference>
<proteinExistence type="predicted"/>
<evidence type="ECO:0000256" key="3">
    <source>
        <dbReference type="ARBA" id="ARBA00022692"/>
    </source>
</evidence>
<keyword evidence="7 12" id="KW-0472">Membrane</keyword>
<dbReference type="Pfam" id="PF02365">
    <property type="entry name" value="NAM"/>
    <property type="match status" value="1"/>
</dbReference>
<accession>A0A5B6YH21</accession>
<dbReference type="SUPFAM" id="SSF101941">
    <property type="entry name" value="NAC domain"/>
    <property type="match status" value="1"/>
</dbReference>
<feature type="region of interest" description="Disordered" evidence="11">
    <location>
        <begin position="172"/>
        <end position="197"/>
    </location>
</feature>
<feature type="region of interest" description="Disordered" evidence="11">
    <location>
        <begin position="504"/>
        <end position="564"/>
    </location>
</feature>
<evidence type="ECO:0000256" key="7">
    <source>
        <dbReference type="ARBA" id="ARBA00023136"/>
    </source>
</evidence>
<evidence type="ECO:0000256" key="2">
    <source>
        <dbReference type="ARBA" id="ARBA00004167"/>
    </source>
</evidence>
<keyword evidence="9" id="KW-0804">Transcription</keyword>
<dbReference type="GO" id="GO:0005634">
    <property type="term" value="C:nucleus"/>
    <property type="evidence" value="ECO:0007669"/>
    <property type="project" value="UniProtKB-SubCell"/>
</dbReference>
<evidence type="ECO:0000256" key="10">
    <source>
        <dbReference type="ARBA" id="ARBA00023242"/>
    </source>
</evidence>
<keyword evidence="5" id="KW-0805">Transcription regulation</keyword>
<dbReference type="EMBL" id="GHES01000495">
    <property type="protein sequence ID" value="MPA31054.1"/>
    <property type="molecule type" value="Transcribed_RNA"/>
</dbReference>
<feature type="compositionally biased region" description="Low complexity" evidence="11">
    <location>
        <begin position="185"/>
        <end position="197"/>
    </location>
</feature>
<feature type="compositionally biased region" description="Polar residues" evidence="11">
    <location>
        <begin position="505"/>
        <end position="520"/>
    </location>
</feature>
<feature type="compositionally biased region" description="Basic and acidic residues" evidence="11">
    <location>
        <begin position="522"/>
        <end position="548"/>
    </location>
</feature>
<comment type="subcellular location">
    <subcellularLocation>
        <location evidence="2">Membrane</location>
        <topology evidence="2">Single-pass membrane protein</topology>
    </subcellularLocation>
    <subcellularLocation>
        <location evidence="1">Nucleus</location>
    </subcellularLocation>
</comment>
<evidence type="ECO:0000313" key="14">
    <source>
        <dbReference type="EMBL" id="MPA31054.1"/>
    </source>
</evidence>
<dbReference type="FunFam" id="2.170.150.80:FF:000002">
    <property type="entry name" value="Nac domain-containing protein 86"/>
    <property type="match status" value="1"/>
</dbReference>
<evidence type="ECO:0000256" key="1">
    <source>
        <dbReference type="ARBA" id="ARBA00004123"/>
    </source>
</evidence>
<feature type="compositionally biased region" description="Polar residues" evidence="11">
    <location>
        <begin position="549"/>
        <end position="564"/>
    </location>
</feature>
<dbReference type="PANTHER" id="PTHR31744:SF216">
    <property type="entry name" value="NAC TRANSCRIPTION FACTOR"/>
    <property type="match status" value="1"/>
</dbReference>
<reference evidence="14" key="1">
    <citation type="submission" date="2019-08" db="EMBL/GenBank/DDBJ databases">
        <title>Reference gene set and small RNA set construction with multiple tissues from Davidia involucrata Baill.</title>
        <authorList>
            <person name="Yang H."/>
            <person name="Zhou C."/>
            <person name="Li G."/>
            <person name="Wang J."/>
            <person name="Gao P."/>
            <person name="Wang M."/>
            <person name="Wang R."/>
            <person name="Zhao Y."/>
        </authorList>
    </citation>
    <scope>NUCLEOTIDE SEQUENCE</scope>
    <source>
        <tissue evidence="14">Mixed with DoveR01_LX</tissue>
    </source>
</reference>
<gene>
    <name evidence="14" type="ORF">Din_000495</name>
</gene>
<keyword evidence="8" id="KW-0010">Activator</keyword>
<dbReference type="InterPro" id="IPR003441">
    <property type="entry name" value="NAC-dom"/>
</dbReference>
<evidence type="ECO:0000256" key="5">
    <source>
        <dbReference type="ARBA" id="ARBA00023015"/>
    </source>
</evidence>
<feature type="domain" description="NAC" evidence="13">
    <location>
        <begin position="9"/>
        <end position="167"/>
    </location>
</feature>
<evidence type="ECO:0000256" key="4">
    <source>
        <dbReference type="ARBA" id="ARBA00022989"/>
    </source>
</evidence>
<protein>
    <recommendedName>
        <fullName evidence="13">NAC domain-containing protein</fullName>
    </recommendedName>
</protein>
<dbReference type="GO" id="GO:0000976">
    <property type="term" value="F:transcription cis-regulatory region binding"/>
    <property type="evidence" value="ECO:0007669"/>
    <property type="project" value="UniProtKB-ARBA"/>
</dbReference>
<dbReference type="Gene3D" id="2.170.150.80">
    <property type="entry name" value="NAC domain"/>
    <property type="match status" value="1"/>
</dbReference>
<feature type="transmembrane region" description="Helical" evidence="12">
    <location>
        <begin position="600"/>
        <end position="619"/>
    </location>
</feature>
<dbReference type="AlphaFoldDB" id="A0A5B6YH21"/>
<evidence type="ECO:0000256" key="9">
    <source>
        <dbReference type="ARBA" id="ARBA00023163"/>
    </source>
</evidence>
<dbReference type="InterPro" id="IPR036093">
    <property type="entry name" value="NAC_dom_sf"/>
</dbReference>
<evidence type="ECO:0000256" key="6">
    <source>
        <dbReference type="ARBA" id="ARBA00023125"/>
    </source>
</evidence>
<keyword evidence="4 12" id="KW-1133">Transmembrane helix</keyword>
<dbReference type="PANTHER" id="PTHR31744">
    <property type="entry name" value="PROTEIN CUP-SHAPED COTYLEDON 2-RELATED"/>
    <property type="match status" value="1"/>
</dbReference>
<dbReference type="GO" id="GO:0006355">
    <property type="term" value="P:regulation of DNA-templated transcription"/>
    <property type="evidence" value="ECO:0007669"/>
    <property type="project" value="InterPro"/>
</dbReference>
<organism evidence="14">
    <name type="scientific">Davidia involucrata</name>
    <name type="common">Dove tree</name>
    <dbReference type="NCBI Taxonomy" id="16924"/>
    <lineage>
        <taxon>Eukaryota</taxon>
        <taxon>Viridiplantae</taxon>
        <taxon>Streptophyta</taxon>
        <taxon>Embryophyta</taxon>
        <taxon>Tracheophyta</taxon>
        <taxon>Spermatophyta</taxon>
        <taxon>Magnoliopsida</taxon>
        <taxon>eudicotyledons</taxon>
        <taxon>Gunneridae</taxon>
        <taxon>Pentapetalae</taxon>
        <taxon>asterids</taxon>
        <taxon>Cornales</taxon>
        <taxon>Nyssaceae</taxon>
        <taxon>Davidia</taxon>
    </lineage>
</organism>
<name>A0A5B6YH21_DAVIN</name>